<dbReference type="GO" id="GO:0008270">
    <property type="term" value="F:zinc ion binding"/>
    <property type="evidence" value="ECO:0007669"/>
    <property type="project" value="UniProtKB-UniRule"/>
</dbReference>
<dbReference type="InterPro" id="IPR001930">
    <property type="entry name" value="Peptidase_M1"/>
</dbReference>
<dbReference type="GO" id="GO:0043171">
    <property type="term" value="P:peptide catabolic process"/>
    <property type="evidence" value="ECO:0007669"/>
    <property type="project" value="TreeGrafter"/>
</dbReference>
<gene>
    <name evidence="17" type="ORF">D3Y57_14425</name>
</gene>
<dbReference type="EC" id="3.4.11.-" evidence="12"/>
<protein>
    <recommendedName>
        <fullName evidence="12">Aminopeptidase</fullName>
        <ecNumber evidence="12">3.4.11.-</ecNumber>
    </recommendedName>
</protein>
<dbReference type="Gene3D" id="1.10.390.10">
    <property type="entry name" value="Neutral Protease Domain 2"/>
    <property type="match status" value="1"/>
</dbReference>
<dbReference type="GO" id="GO:0042277">
    <property type="term" value="F:peptide binding"/>
    <property type="evidence" value="ECO:0007669"/>
    <property type="project" value="TreeGrafter"/>
</dbReference>
<feature type="domain" description="Peptidase M1 membrane alanine aminopeptidase" evidence="14">
    <location>
        <begin position="244"/>
        <end position="463"/>
    </location>
</feature>
<keyword evidence="5 10" id="KW-0479">Metal-binding</keyword>
<evidence type="ECO:0000256" key="2">
    <source>
        <dbReference type="ARBA" id="ARBA00010136"/>
    </source>
</evidence>
<evidence type="ECO:0000259" key="15">
    <source>
        <dbReference type="Pfam" id="PF11838"/>
    </source>
</evidence>
<evidence type="ECO:0000256" key="3">
    <source>
        <dbReference type="ARBA" id="ARBA00022438"/>
    </source>
</evidence>
<dbReference type="InterPro" id="IPR014782">
    <property type="entry name" value="Peptidase_M1_dom"/>
</dbReference>
<dbReference type="OrthoDB" id="100605at2"/>
<dbReference type="AlphaFoldDB" id="A0A494TBX2"/>
<keyword evidence="8 12" id="KW-0482">Metalloprotease</keyword>
<proteinExistence type="inferred from homology"/>
<dbReference type="InterPro" id="IPR027268">
    <property type="entry name" value="Peptidase_M4/M1_CTD_sf"/>
</dbReference>
<dbReference type="Proteomes" id="UP000276254">
    <property type="component" value="Chromosome"/>
</dbReference>
<dbReference type="GO" id="GO:0006508">
    <property type="term" value="P:proteolysis"/>
    <property type="evidence" value="ECO:0007669"/>
    <property type="project" value="UniProtKB-KW"/>
</dbReference>
<evidence type="ECO:0000313" key="18">
    <source>
        <dbReference type="Proteomes" id="UP000276254"/>
    </source>
</evidence>
<evidence type="ECO:0000256" key="8">
    <source>
        <dbReference type="ARBA" id="ARBA00023049"/>
    </source>
</evidence>
<reference evidence="17 18" key="1">
    <citation type="submission" date="2018-09" db="EMBL/GenBank/DDBJ databases">
        <title>Sphingomonas peninsula sp. nov., isolated from fildes peninsula, Antarctic soil.</title>
        <authorList>
            <person name="Yingchao G."/>
        </authorList>
    </citation>
    <scope>NUCLEOTIDE SEQUENCE [LARGE SCALE GENOMIC DNA]</scope>
    <source>
        <strain evidence="17 18">YZ-8</strain>
    </source>
</reference>
<feature type="domain" description="ERAP1-like C-terminal" evidence="15">
    <location>
        <begin position="541"/>
        <end position="845"/>
    </location>
</feature>
<evidence type="ECO:0000256" key="7">
    <source>
        <dbReference type="ARBA" id="ARBA00022833"/>
    </source>
</evidence>
<feature type="binding site" evidence="10">
    <location>
        <position position="322"/>
    </location>
    <ligand>
        <name>Zn(2+)</name>
        <dbReference type="ChEBI" id="CHEBI:29105"/>
        <note>catalytic</note>
    </ligand>
</feature>
<keyword evidence="18" id="KW-1185">Reference proteome</keyword>
<dbReference type="GO" id="GO:0016020">
    <property type="term" value="C:membrane"/>
    <property type="evidence" value="ECO:0007669"/>
    <property type="project" value="TreeGrafter"/>
</dbReference>
<dbReference type="CDD" id="cd09601">
    <property type="entry name" value="M1_APN-Q_like"/>
    <property type="match status" value="1"/>
</dbReference>
<dbReference type="Gene3D" id="2.60.40.1910">
    <property type="match status" value="1"/>
</dbReference>
<keyword evidence="3 12" id="KW-0031">Aminopeptidase</keyword>
<comment type="cofactor">
    <cofactor evidence="10 12">
        <name>Zn(2+)</name>
        <dbReference type="ChEBI" id="CHEBI:29105"/>
    </cofactor>
    <text evidence="10 12">Binds 1 zinc ion per subunit.</text>
</comment>
<evidence type="ECO:0000259" key="14">
    <source>
        <dbReference type="Pfam" id="PF01433"/>
    </source>
</evidence>
<dbReference type="SUPFAM" id="SSF55486">
    <property type="entry name" value="Metalloproteases ('zincins'), catalytic domain"/>
    <property type="match status" value="1"/>
</dbReference>
<dbReference type="InterPro" id="IPR045357">
    <property type="entry name" value="Aminopeptidase_N-like_N"/>
</dbReference>
<feature type="chain" id="PRO_5019820917" description="Aminopeptidase" evidence="13">
    <location>
        <begin position="22"/>
        <end position="866"/>
    </location>
</feature>
<evidence type="ECO:0000313" key="17">
    <source>
        <dbReference type="EMBL" id="AYJ86917.1"/>
    </source>
</evidence>
<sequence>MRIIFAGISLAATLLATTAYAAPGRLPEGVRPLSYDITVEPDAAKLTFTGRETIAIQVDKPTRTITLNSADIAISSVKLDGNAVAKVSFDEAGQRATFTFPTMVTAGQHNLAITYSGIIHTSATGLFAIDYDGEKGAKERMLVTQFEAPDARRFAPMWDEPGYKTTFKLSAVTPTGQTAFSNMPVTGKVAGASGKTVWTFAPTPKMSSYLLFLGMGNVDRKTVMEGNVEIGVITRKGVVDQGDYALASAKKVLAAYNDYFGTPYPLPKMDMIAGPGSSQFFGAMENWGAIFYFERILLVDPKYQTENQKQDIFNVVAHEMAHQWFGDLVTMNWWDDLWLNEGFASWMASKVSGDLNPMSGATSQTLAFDRQSAITRDARVTTHPIIQHVETVDEISTAFDDITYRKGEAVIRMLEGAVGPDVFRQGVRSYMAKYKYGNTETDQLWTEIAAASGKPIAPMMHSFTLQGGVPLIRVGVPVCNGGTTTLPLSQDRFGLDTPSKAKTTWIVPVRVGAATGHTSSLISVSGAGNTTATVPGCGLTLVNKGQSAYFRTLYTPAHQEALRAGFSTLAVDDQIGFAADTLALANGGYQPIERYLALVDGVAPNADPILWSMIAGQLSTIDHVLNGAPEQPAFRARAKTLLHPVFARLGWEAKAQEAPADAQLRETLIPLLGDFGDQAVVAEAARYAAKSFSDPSAVPGPIRQPAQRVYASTADAARWDDLHAKAKAEQSPVAKLTQYSNLGSVRDVVLAQKALDLTLTDEIPVPMRGNVIQAVASEHPALAFDWAVAHEAQVYAVLEASTQSKFIVGLAAGSGDLAVAKRVTAYAAPMPAASRKPADQAVSSITYRAGLRSTQAAAIGKWANKK</sequence>
<dbReference type="GO" id="GO:0005615">
    <property type="term" value="C:extracellular space"/>
    <property type="evidence" value="ECO:0007669"/>
    <property type="project" value="TreeGrafter"/>
</dbReference>
<keyword evidence="13" id="KW-0732">Signal</keyword>
<feature type="signal peptide" evidence="13">
    <location>
        <begin position="1"/>
        <end position="21"/>
    </location>
</feature>
<dbReference type="GO" id="GO:0016285">
    <property type="term" value="F:alanyl aminopeptidase activity"/>
    <property type="evidence" value="ECO:0007669"/>
    <property type="project" value="UniProtKB-EC"/>
</dbReference>
<keyword evidence="6 12" id="KW-0378">Hydrolase</keyword>
<feature type="binding site" evidence="10">
    <location>
        <position position="318"/>
    </location>
    <ligand>
        <name>Zn(2+)</name>
        <dbReference type="ChEBI" id="CHEBI:29105"/>
        <note>catalytic</note>
    </ligand>
</feature>
<dbReference type="Pfam" id="PF11838">
    <property type="entry name" value="ERAP1_C"/>
    <property type="match status" value="1"/>
</dbReference>
<dbReference type="Pfam" id="PF01433">
    <property type="entry name" value="Peptidase_M1"/>
    <property type="match status" value="1"/>
</dbReference>
<comment type="similarity">
    <text evidence="2 12">Belongs to the peptidase M1 family.</text>
</comment>
<organism evidence="17 18">
    <name type="scientific">Sphingomonas paeninsulae</name>
    <dbReference type="NCBI Taxonomy" id="2319844"/>
    <lineage>
        <taxon>Bacteria</taxon>
        <taxon>Pseudomonadati</taxon>
        <taxon>Pseudomonadota</taxon>
        <taxon>Alphaproteobacteria</taxon>
        <taxon>Sphingomonadales</taxon>
        <taxon>Sphingomonadaceae</taxon>
        <taxon>Sphingomonas</taxon>
    </lineage>
</organism>
<dbReference type="Pfam" id="PF17900">
    <property type="entry name" value="Peptidase_M1_N"/>
    <property type="match status" value="1"/>
</dbReference>
<evidence type="ECO:0000256" key="1">
    <source>
        <dbReference type="ARBA" id="ARBA00000098"/>
    </source>
</evidence>
<evidence type="ECO:0000256" key="5">
    <source>
        <dbReference type="ARBA" id="ARBA00022723"/>
    </source>
</evidence>
<evidence type="ECO:0000256" key="13">
    <source>
        <dbReference type="SAM" id="SignalP"/>
    </source>
</evidence>
<keyword evidence="4 12" id="KW-0645">Protease</keyword>
<dbReference type="PANTHER" id="PTHR11533">
    <property type="entry name" value="PROTEASE M1 ZINC METALLOPROTEASE"/>
    <property type="match status" value="1"/>
</dbReference>
<dbReference type="InterPro" id="IPR034016">
    <property type="entry name" value="M1_APN-typ"/>
</dbReference>
<dbReference type="RefSeq" id="WP_121153687.1">
    <property type="nucleotide sequence ID" value="NZ_CP032829.1"/>
</dbReference>
<dbReference type="GO" id="GO:0005737">
    <property type="term" value="C:cytoplasm"/>
    <property type="evidence" value="ECO:0007669"/>
    <property type="project" value="TreeGrafter"/>
</dbReference>
<comment type="catalytic activity">
    <reaction evidence="1">
        <text>Release of an N-terminal amino acid, Xaa-|-Yaa- from a peptide, amide or arylamide. Xaa is preferably Ala, but may be most amino acids including Pro (slow action). When a terminal hydrophobic residue is followed by a prolyl residue, the two may be released as an intact Xaa-Pro dipeptide.</text>
        <dbReference type="EC" id="3.4.11.2"/>
    </reaction>
</comment>
<evidence type="ECO:0000256" key="11">
    <source>
        <dbReference type="PIRSR" id="PIRSR634016-4"/>
    </source>
</evidence>
<feature type="binding site" evidence="10">
    <location>
        <position position="341"/>
    </location>
    <ligand>
        <name>Zn(2+)</name>
        <dbReference type="ChEBI" id="CHEBI:29105"/>
        <note>catalytic</note>
    </ligand>
</feature>
<feature type="active site" description="Proton acceptor" evidence="9">
    <location>
        <position position="319"/>
    </location>
</feature>
<dbReference type="GO" id="GO:0070006">
    <property type="term" value="F:metalloaminopeptidase activity"/>
    <property type="evidence" value="ECO:0007669"/>
    <property type="project" value="TreeGrafter"/>
</dbReference>
<dbReference type="InterPro" id="IPR050344">
    <property type="entry name" value="Peptidase_M1_aminopeptidases"/>
</dbReference>
<dbReference type="SUPFAM" id="SSF63737">
    <property type="entry name" value="Leukotriene A4 hydrolase N-terminal domain"/>
    <property type="match status" value="1"/>
</dbReference>
<keyword evidence="7 10" id="KW-0862">Zinc</keyword>
<dbReference type="InterPro" id="IPR042097">
    <property type="entry name" value="Aminopeptidase_N-like_N_sf"/>
</dbReference>
<dbReference type="PRINTS" id="PR00756">
    <property type="entry name" value="ALADIPTASE"/>
</dbReference>
<evidence type="ECO:0000256" key="9">
    <source>
        <dbReference type="PIRSR" id="PIRSR634016-1"/>
    </source>
</evidence>
<dbReference type="Gene3D" id="2.60.40.1730">
    <property type="entry name" value="tricorn interacting facor f3 domain"/>
    <property type="match status" value="1"/>
</dbReference>
<dbReference type="KEGG" id="spha:D3Y57_14425"/>
<feature type="site" description="Transition state stabilizer" evidence="11">
    <location>
        <position position="404"/>
    </location>
</feature>
<accession>A0A494TBX2</accession>
<evidence type="ECO:0000256" key="10">
    <source>
        <dbReference type="PIRSR" id="PIRSR634016-3"/>
    </source>
</evidence>
<evidence type="ECO:0000259" key="16">
    <source>
        <dbReference type="Pfam" id="PF17900"/>
    </source>
</evidence>
<evidence type="ECO:0000256" key="6">
    <source>
        <dbReference type="ARBA" id="ARBA00022801"/>
    </source>
</evidence>
<evidence type="ECO:0000256" key="12">
    <source>
        <dbReference type="RuleBase" id="RU364040"/>
    </source>
</evidence>
<dbReference type="Gene3D" id="1.25.50.20">
    <property type="match status" value="1"/>
</dbReference>
<dbReference type="PANTHER" id="PTHR11533:SF174">
    <property type="entry name" value="PUROMYCIN-SENSITIVE AMINOPEPTIDASE-RELATED"/>
    <property type="match status" value="1"/>
</dbReference>
<feature type="domain" description="Aminopeptidase N-like N-terminal" evidence="16">
    <location>
        <begin position="32"/>
        <end position="210"/>
    </location>
</feature>
<dbReference type="FunFam" id="1.10.390.10:FF:000006">
    <property type="entry name" value="Puromycin-sensitive aminopeptidase"/>
    <property type="match status" value="1"/>
</dbReference>
<dbReference type="InterPro" id="IPR024571">
    <property type="entry name" value="ERAP1-like_C_dom"/>
</dbReference>
<evidence type="ECO:0000256" key="4">
    <source>
        <dbReference type="ARBA" id="ARBA00022670"/>
    </source>
</evidence>
<dbReference type="EMBL" id="CP032829">
    <property type="protein sequence ID" value="AYJ86917.1"/>
    <property type="molecule type" value="Genomic_DNA"/>
</dbReference>
<name>A0A494TBX2_SPHPE</name>